<dbReference type="AlphaFoldDB" id="A0ABD2HEV5"/>
<accession>A0ABD2HEV5</accession>
<dbReference type="Proteomes" id="UP001619887">
    <property type="component" value="Unassembled WGS sequence"/>
</dbReference>
<comment type="caution">
    <text evidence="3">The sequence shown here is derived from an EMBL/GenBank/DDBJ whole genome shotgun (WGS) entry which is preliminary data.</text>
</comment>
<protein>
    <submittedName>
        <fullName evidence="3">Uncharacterized protein</fullName>
    </submittedName>
</protein>
<reference evidence="3 4" key="1">
    <citation type="journal article" date="2022" name="G3 (Bethesda)">
        <title>Evaluating Illumina-, Nanopore-, and PacBio-based genome assembly strategies with the bald notothen, Trematomus borchgrevinki.</title>
        <authorList>
            <person name="Rayamajhi N."/>
            <person name="Cheng C.C."/>
            <person name="Catchen J.M."/>
        </authorList>
    </citation>
    <scope>NUCLEOTIDE SEQUENCE [LARGE SCALE GENOMIC DNA]</scope>
    <source>
        <strain evidence="3">AGRC-2024</strain>
    </source>
</reference>
<evidence type="ECO:0000256" key="1">
    <source>
        <dbReference type="SAM" id="MobiDB-lite"/>
    </source>
</evidence>
<name>A0ABD2HEV5_PAGBO</name>
<gene>
    <name evidence="3" type="ORF">OYC64_000956</name>
</gene>
<feature type="chain" id="PRO_5044785043" evidence="2">
    <location>
        <begin position="19"/>
        <end position="47"/>
    </location>
</feature>
<feature type="region of interest" description="Disordered" evidence="1">
    <location>
        <begin position="28"/>
        <end position="47"/>
    </location>
</feature>
<organism evidence="3 4">
    <name type="scientific">Pagothenia borchgrevinki</name>
    <name type="common">Bald rockcod</name>
    <name type="synonym">Trematomus borchgrevinki</name>
    <dbReference type="NCBI Taxonomy" id="8213"/>
    <lineage>
        <taxon>Eukaryota</taxon>
        <taxon>Metazoa</taxon>
        <taxon>Chordata</taxon>
        <taxon>Craniata</taxon>
        <taxon>Vertebrata</taxon>
        <taxon>Euteleostomi</taxon>
        <taxon>Actinopterygii</taxon>
        <taxon>Neopterygii</taxon>
        <taxon>Teleostei</taxon>
        <taxon>Neoteleostei</taxon>
        <taxon>Acanthomorphata</taxon>
        <taxon>Eupercaria</taxon>
        <taxon>Perciformes</taxon>
        <taxon>Notothenioidei</taxon>
        <taxon>Nototheniidae</taxon>
        <taxon>Pagothenia</taxon>
    </lineage>
</organism>
<evidence type="ECO:0000313" key="4">
    <source>
        <dbReference type="Proteomes" id="UP001619887"/>
    </source>
</evidence>
<keyword evidence="4" id="KW-1185">Reference proteome</keyword>
<keyword evidence="2" id="KW-0732">Signal</keyword>
<sequence length="47" mass="5205">MTHSSVLPLLLLLGTCSAYTYQNVALRGKASQSQRNQNHPGDADKRY</sequence>
<dbReference type="EMBL" id="JBIYXZ010002070">
    <property type="protein sequence ID" value="KAL3064827.1"/>
    <property type="molecule type" value="Genomic_DNA"/>
</dbReference>
<reference evidence="3 4" key="2">
    <citation type="journal article" date="2024" name="G3 (Bethesda)">
        <title>The genome of the cryopelagic Antarctic bald notothen, Trematomus borchgrevinki.</title>
        <authorList>
            <person name="Rayamajhi N."/>
            <person name="Rivera-Colon A.G."/>
            <person name="Minhas B.F."/>
            <person name="Cheng C.C."/>
            <person name="Catchen J.M."/>
        </authorList>
    </citation>
    <scope>NUCLEOTIDE SEQUENCE [LARGE SCALE GENOMIC DNA]</scope>
    <source>
        <strain evidence="3">AGRC-2024</strain>
    </source>
</reference>
<feature type="signal peptide" evidence="2">
    <location>
        <begin position="1"/>
        <end position="18"/>
    </location>
</feature>
<evidence type="ECO:0000256" key="2">
    <source>
        <dbReference type="SAM" id="SignalP"/>
    </source>
</evidence>
<evidence type="ECO:0000313" key="3">
    <source>
        <dbReference type="EMBL" id="KAL3064827.1"/>
    </source>
</evidence>
<proteinExistence type="predicted"/>
<feature type="compositionally biased region" description="Polar residues" evidence="1">
    <location>
        <begin position="30"/>
        <end position="39"/>
    </location>
</feature>